<feature type="transmembrane region" description="Helical" evidence="6">
    <location>
        <begin position="7"/>
        <end position="24"/>
    </location>
</feature>
<comment type="similarity">
    <text evidence="6">Belongs to the inorganic phosphate transporter (PiT) (TC 2.A.20) family.</text>
</comment>
<evidence type="ECO:0000256" key="6">
    <source>
        <dbReference type="RuleBase" id="RU363058"/>
    </source>
</evidence>
<dbReference type="RefSeq" id="WP_224325214.1">
    <property type="nucleotide sequence ID" value="NZ_JACGBB010000004.1"/>
</dbReference>
<keyword evidence="2 6" id="KW-0813">Transport</keyword>
<keyword evidence="6" id="KW-0592">Phosphate transport</keyword>
<gene>
    <name evidence="7" type="ORF">AVCANL283_02775</name>
</gene>
<dbReference type="PANTHER" id="PTHR11101:SF80">
    <property type="entry name" value="PHOSPHATE TRANSPORTER"/>
    <property type="match status" value="1"/>
</dbReference>
<keyword evidence="8" id="KW-1185">Reference proteome</keyword>
<feature type="transmembrane region" description="Helical" evidence="6">
    <location>
        <begin position="304"/>
        <end position="326"/>
    </location>
</feature>
<dbReference type="Proteomes" id="UP000786183">
    <property type="component" value="Unassembled WGS sequence"/>
</dbReference>
<comment type="caution">
    <text evidence="7">The sequence shown here is derived from an EMBL/GenBank/DDBJ whole genome shotgun (WGS) entry which is preliminary data.</text>
</comment>
<feature type="transmembrane region" description="Helical" evidence="6">
    <location>
        <begin position="338"/>
        <end position="356"/>
    </location>
</feature>
<feature type="transmembrane region" description="Helical" evidence="6">
    <location>
        <begin position="166"/>
        <end position="193"/>
    </location>
</feature>
<feature type="transmembrane region" description="Helical" evidence="6">
    <location>
        <begin position="30"/>
        <end position="49"/>
    </location>
</feature>
<dbReference type="Pfam" id="PF01384">
    <property type="entry name" value="PHO4"/>
    <property type="match status" value="1"/>
</dbReference>
<comment type="subcellular location">
    <subcellularLocation>
        <location evidence="1 6">Membrane</location>
        <topology evidence="1 6">Multi-pass membrane protein</topology>
    </subcellularLocation>
</comment>
<dbReference type="EMBL" id="JACGBB010000004">
    <property type="protein sequence ID" value="MBZ7987043.1"/>
    <property type="molecule type" value="Genomic_DNA"/>
</dbReference>
<keyword evidence="4 6" id="KW-1133">Transmembrane helix</keyword>
<feature type="transmembrane region" description="Helical" evidence="6">
    <location>
        <begin position="136"/>
        <end position="154"/>
    </location>
</feature>
<evidence type="ECO:0000313" key="8">
    <source>
        <dbReference type="Proteomes" id="UP000786183"/>
    </source>
</evidence>
<evidence type="ECO:0000256" key="4">
    <source>
        <dbReference type="ARBA" id="ARBA00022989"/>
    </source>
</evidence>
<dbReference type="PANTHER" id="PTHR11101">
    <property type="entry name" value="PHOSPHATE TRANSPORTER"/>
    <property type="match status" value="1"/>
</dbReference>
<accession>A0ABS7WR82</accession>
<protein>
    <recommendedName>
        <fullName evidence="6">Phosphate transporter</fullName>
    </recommendedName>
</protein>
<dbReference type="InterPro" id="IPR001204">
    <property type="entry name" value="Phos_transporter"/>
</dbReference>
<evidence type="ECO:0000313" key="7">
    <source>
        <dbReference type="EMBL" id="MBZ7987043.1"/>
    </source>
</evidence>
<keyword evidence="3 6" id="KW-0812">Transmembrane</keyword>
<evidence type="ECO:0000256" key="1">
    <source>
        <dbReference type="ARBA" id="ARBA00004141"/>
    </source>
</evidence>
<evidence type="ECO:0000256" key="2">
    <source>
        <dbReference type="ARBA" id="ARBA00022448"/>
    </source>
</evidence>
<reference evidence="7 8" key="1">
    <citation type="submission" date="2020-07" db="EMBL/GenBank/DDBJ databases">
        <title>Transfer of Campylobacter canadensis to the novel genus Avispirillum gen. nov., that also includes two novel species recovered from migratory waterfowl: Avispirillum anseris sp. nov. and Avispirillum brantae sp. nov.</title>
        <authorList>
            <person name="Miller W.G."/>
            <person name="Chapman M.H."/>
            <person name="Yee E."/>
            <person name="Inglis G.D."/>
        </authorList>
    </citation>
    <scope>NUCLEOTIDE SEQUENCE [LARGE SCALE GENOMIC DNA]</scope>
    <source>
        <strain evidence="7 8">L283</strain>
    </source>
</reference>
<proteinExistence type="inferred from homology"/>
<feature type="transmembrane region" description="Helical" evidence="6">
    <location>
        <begin position="473"/>
        <end position="495"/>
    </location>
</feature>
<keyword evidence="5 6" id="KW-0472">Membrane</keyword>
<name>A0ABS7WR82_9BACT</name>
<evidence type="ECO:0000256" key="3">
    <source>
        <dbReference type="ARBA" id="ARBA00022692"/>
    </source>
</evidence>
<feature type="transmembrane region" description="Helical" evidence="6">
    <location>
        <begin position="424"/>
        <end position="442"/>
    </location>
</feature>
<feature type="transmembrane region" description="Helical" evidence="6">
    <location>
        <begin position="70"/>
        <end position="88"/>
    </location>
</feature>
<feature type="transmembrane region" description="Helical" evidence="6">
    <location>
        <begin position="382"/>
        <end position="403"/>
    </location>
</feature>
<evidence type="ECO:0000256" key="5">
    <source>
        <dbReference type="ARBA" id="ARBA00023136"/>
    </source>
</evidence>
<organism evidence="7 8">
    <name type="scientific">Campylobacter canadensis</name>
    <dbReference type="NCBI Taxonomy" id="449520"/>
    <lineage>
        <taxon>Bacteria</taxon>
        <taxon>Pseudomonadati</taxon>
        <taxon>Campylobacterota</taxon>
        <taxon>Epsilonproteobacteria</taxon>
        <taxon>Campylobacterales</taxon>
        <taxon>Campylobacteraceae</taxon>
        <taxon>Campylobacter</taxon>
    </lineage>
</organism>
<feature type="transmembrane region" description="Helical" evidence="6">
    <location>
        <begin position="272"/>
        <end position="292"/>
    </location>
</feature>
<feature type="transmembrane region" description="Helical" evidence="6">
    <location>
        <begin position="108"/>
        <end position="129"/>
    </location>
</feature>
<sequence>MSKDNIFIGIAYALVCIAFLYWGYSYTNAYIFFIIAAIFGFFLAFNIGANDVANAFGTSVGAKTLTIKQALIIAAIFEFSGAFFAGGEVTSTIKSGIITNGESMQAKYFAFVMMSALISSSIWIFIATFKSLPVSSTHSIIGGILGAALCLNAININPSANIDWNVILTIISSWVISPLMGGILSYIIYALIFKFILVPIKQKTIELKNIKKDKENYKKDYIDTFMQSDKSYQHSELYGILLNQNSTYNEKMKEFNKAEKNLNINKLLSSRIPLLASLIALVISTMLFYKALKNVNTGLSNFSTILVILIICVSAYILSSGIINIMKKGEPKKAVNRIFSWFQIFTACTFAFSHGANDISNAVGPFVAILDYLHENTINAKAAVPTFVMLVFSFSLVLGLWYLGKSVIKTVGKNLAKIKPTTGFSAEFGAAIVILLATAFGIPISSTHVLIGAVLGIGVFNKNANFKTMKPIALAWVVTLPASAFISAIAFVLLYNFL</sequence>